<dbReference type="OrthoDB" id="408954at2759"/>
<dbReference type="GO" id="GO:0016020">
    <property type="term" value="C:membrane"/>
    <property type="evidence" value="ECO:0007669"/>
    <property type="project" value="UniProtKB-SubCell"/>
</dbReference>
<dbReference type="AlphaFoldDB" id="A0A6C1DQE9"/>
<dbReference type="Pfam" id="PF04116">
    <property type="entry name" value="FA_hydroxylase"/>
    <property type="match status" value="1"/>
</dbReference>
<dbReference type="InterPro" id="IPR006694">
    <property type="entry name" value="Fatty_acid_hydroxylase"/>
</dbReference>
<protein>
    <submittedName>
        <fullName evidence="7">Sphingolipid C4-hydroxylase sur2</fullName>
    </submittedName>
</protein>
<feature type="transmembrane region" description="Helical" evidence="5">
    <location>
        <begin position="98"/>
        <end position="119"/>
    </location>
</feature>
<feature type="transmembrane region" description="Helical" evidence="5">
    <location>
        <begin position="50"/>
        <end position="70"/>
    </location>
</feature>
<dbReference type="PANTHER" id="PTHR11863">
    <property type="entry name" value="STEROL DESATURASE"/>
    <property type="match status" value="1"/>
</dbReference>
<accession>A0A6C1DQE9</accession>
<evidence type="ECO:0000313" key="8">
    <source>
        <dbReference type="Proteomes" id="UP000501346"/>
    </source>
</evidence>
<dbReference type="EMBL" id="CP048985">
    <property type="protein sequence ID" value="QID78803.1"/>
    <property type="molecule type" value="Genomic_DNA"/>
</dbReference>
<sequence length="349" mass="40763">MNVTSNATAAGSFPLAFGLKTSFGFMHYAKAPAINLRPKESLLPEMSDGVLALVAPVVAYWALSGIFHVIDTFHLAEKYRIHPSEEVAKRNKASRMHVFLEVILQHIIQTIVGLIFMHFEPIYMTGFEENAMWKLRADLPRIIPDATIYYGYMYGMSALKIFAGFLFVDTWQYFLHRLMHMNKTLYKWFHSVHHELYVPYAYGALFNNPVEGFLLDTLGTGIAMTLTHLTHREQIILFTFATMKTVDDHCGYALPLDPFQWLFPNNAVYHDIHHQQFGIKTNFAQPFFTFWDNLFQTNFKGFEEYQKKQRRVTIDKYKEFLQKRELEKKEKLKNFKAMNAAENEVKKEK</sequence>
<evidence type="ECO:0000259" key="6">
    <source>
        <dbReference type="Pfam" id="PF04116"/>
    </source>
</evidence>
<keyword evidence="4 5" id="KW-0472">Membrane</keyword>
<feature type="domain" description="Fatty acid hydroxylase" evidence="6">
    <location>
        <begin position="162"/>
        <end position="297"/>
    </location>
</feature>
<evidence type="ECO:0000256" key="4">
    <source>
        <dbReference type="ARBA" id="ARBA00023136"/>
    </source>
</evidence>
<keyword evidence="2 5" id="KW-0812">Transmembrane</keyword>
<reference evidence="7 8" key="1">
    <citation type="journal article" date="2019" name="BMC Genomics">
        <title>Chromosome level assembly and comparative genome analysis confirm lager-brewing yeasts originated from a single hybridization.</title>
        <authorList>
            <person name="Salazar A.N."/>
            <person name="Gorter de Vries A.R."/>
            <person name="van den Broek M."/>
            <person name="Brouwers N."/>
            <person name="de la Torre Cortes P."/>
            <person name="Kuijpers N.G.A."/>
            <person name="Daran J.G."/>
            <person name="Abeel T."/>
        </authorList>
    </citation>
    <scope>NUCLEOTIDE SEQUENCE [LARGE SCALE GENOMIC DNA]</scope>
    <source>
        <strain evidence="7 8">CBS 1483</strain>
    </source>
</reference>
<evidence type="ECO:0000256" key="3">
    <source>
        <dbReference type="ARBA" id="ARBA00022989"/>
    </source>
</evidence>
<organism evidence="7 8">
    <name type="scientific">Saccharomyces pastorianus</name>
    <name type="common">Lager yeast</name>
    <name type="synonym">Saccharomyces cerevisiae x Saccharomyces eubayanus</name>
    <dbReference type="NCBI Taxonomy" id="27292"/>
    <lineage>
        <taxon>Eukaryota</taxon>
        <taxon>Fungi</taxon>
        <taxon>Dikarya</taxon>
        <taxon>Ascomycota</taxon>
        <taxon>Saccharomycotina</taxon>
        <taxon>Saccharomycetes</taxon>
        <taxon>Saccharomycetales</taxon>
        <taxon>Saccharomycetaceae</taxon>
        <taxon>Saccharomyces</taxon>
    </lineage>
</organism>
<comment type="subcellular location">
    <subcellularLocation>
        <location evidence="1">Membrane</location>
    </subcellularLocation>
</comment>
<dbReference type="Proteomes" id="UP000501346">
    <property type="component" value="Chromosome ScIV"/>
</dbReference>
<proteinExistence type="predicted"/>
<gene>
    <name evidence="7" type="primary">SUR2_1</name>
    <name evidence="7" type="ORF">GRS66_001027</name>
</gene>
<evidence type="ECO:0000256" key="5">
    <source>
        <dbReference type="SAM" id="Phobius"/>
    </source>
</evidence>
<dbReference type="GO" id="GO:0005506">
    <property type="term" value="F:iron ion binding"/>
    <property type="evidence" value="ECO:0007669"/>
    <property type="project" value="InterPro"/>
</dbReference>
<keyword evidence="3 5" id="KW-1133">Transmembrane helix</keyword>
<name>A0A6C1DQE9_SACPS</name>
<evidence type="ECO:0000256" key="2">
    <source>
        <dbReference type="ARBA" id="ARBA00022692"/>
    </source>
</evidence>
<evidence type="ECO:0000256" key="1">
    <source>
        <dbReference type="ARBA" id="ARBA00004370"/>
    </source>
</evidence>
<evidence type="ECO:0000313" key="7">
    <source>
        <dbReference type="EMBL" id="QID78803.1"/>
    </source>
</evidence>
<dbReference type="GO" id="GO:0008610">
    <property type="term" value="P:lipid biosynthetic process"/>
    <property type="evidence" value="ECO:0007669"/>
    <property type="project" value="InterPro"/>
</dbReference>
<dbReference type="GO" id="GO:0016491">
    <property type="term" value="F:oxidoreductase activity"/>
    <property type="evidence" value="ECO:0007669"/>
    <property type="project" value="InterPro"/>
</dbReference>
<dbReference type="InterPro" id="IPR050307">
    <property type="entry name" value="Sterol_Desaturase_Related"/>
</dbReference>
<feature type="transmembrane region" description="Helical" evidence="5">
    <location>
        <begin position="149"/>
        <end position="174"/>
    </location>
</feature>
<keyword evidence="8" id="KW-1185">Reference proteome</keyword>